<dbReference type="KEGG" id="ure:UREG_07500"/>
<sequence length="238" mass="27177">MCSVGPLLIRHLVKLMSVSVSRSSPRTRSDHEQTLHSFNHHPQAQRRWPTSIHRLGAMFATLPSPSPPHTLTSTTPLYLSRQPPQDANRFLSHALSMPQGQQTNQERVTKQPSSPPQSPSPFAQRYASQIRNPAARVAGRASRDIRRNAFFNRVKRNRESSMYNAREDNMLYIEYIAQKRRFEEEMARSAPEIRDVEDEMMDIEEHDRGKMGTNVGRNEQAGDGKLRNSFAVIPCALF</sequence>
<dbReference type="InParanoid" id="C4JZ99"/>
<keyword evidence="3" id="KW-1185">Reference proteome</keyword>
<gene>
    <name evidence="2" type="ORF">UREG_07500</name>
</gene>
<dbReference type="OrthoDB" id="5279705at2759"/>
<organism evidence="2 3">
    <name type="scientific">Uncinocarpus reesii (strain UAMH 1704)</name>
    <dbReference type="NCBI Taxonomy" id="336963"/>
    <lineage>
        <taxon>Eukaryota</taxon>
        <taxon>Fungi</taxon>
        <taxon>Dikarya</taxon>
        <taxon>Ascomycota</taxon>
        <taxon>Pezizomycotina</taxon>
        <taxon>Eurotiomycetes</taxon>
        <taxon>Eurotiomycetidae</taxon>
        <taxon>Onygenales</taxon>
        <taxon>Onygenaceae</taxon>
        <taxon>Uncinocarpus</taxon>
    </lineage>
</organism>
<feature type="compositionally biased region" description="Low complexity" evidence="1">
    <location>
        <begin position="69"/>
        <end position="80"/>
    </location>
</feature>
<evidence type="ECO:0000313" key="3">
    <source>
        <dbReference type="Proteomes" id="UP000002058"/>
    </source>
</evidence>
<dbReference type="HOGENOM" id="CLU_1166594_0_0_1"/>
<accession>C4JZ99</accession>
<evidence type="ECO:0000313" key="2">
    <source>
        <dbReference type="EMBL" id="EEP82635.1"/>
    </source>
</evidence>
<dbReference type="eggNOG" id="ENOG502SCE7">
    <property type="taxonomic scope" value="Eukaryota"/>
</dbReference>
<dbReference type="GeneID" id="8439968"/>
<dbReference type="AlphaFoldDB" id="C4JZ99"/>
<dbReference type="RefSeq" id="XP_002582727.1">
    <property type="nucleotide sequence ID" value="XM_002582681.1"/>
</dbReference>
<dbReference type="STRING" id="336963.C4JZ99"/>
<dbReference type="VEuPathDB" id="FungiDB:UREG_07500"/>
<protein>
    <submittedName>
        <fullName evidence="2">Uncharacterized protein</fullName>
    </submittedName>
</protein>
<proteinExistence type="predicted"/>
<dbReference type="OMA" id="MYNARED"/>
<dbReference type="EMBL" id="CH476619">
    <property type="protein sequence ID" value="EEP82635.1"/>
    <property type="molecule type" value="Genomic_DNA"/>
</dbReference>
<feature type="region of interest" description="Disordered" evidence="1">
    <location>
        <begin position="97"/>
        <end position="123"/>
    </location>
</feature>
<feature type="region of interest" description="Disordered" evidence="1">
    <location>
        <begin position="61"/>
        <end position="84"/>
    </location>
</feature>
<dbReference type="Proteomes" id="UP000002058">
    <property type="component" value="Unassembled WGS sequence"/>
</dbReference>
<reference evidence="3" key="1">
    <citation type="journal article" date="2009" name="Genome Res.">
        <title>Comparative genomic analyses of the human fungal pathogens Coccidioides and their relatives.</title>
        <authorList>
            <person name="Sharpton T.J."/>
            <person name="Stajich J.E."/>
            <person name="Rounsley S.D."/>
            <person name="Gardner M.J."/>
            <person name="Wortman J.R."/>
            <person name="Jordar V.S."/>
            <person name="Maiti R."/>
            <person name="Kodira C.D."/>
            <person name="Neafsey D.E."/>
            <person name="Zeng Q."/>
            <person name="Hung C.-Y."/>
            <person name="McMahan C."/>
            <person name="Muszewska A."/>
            <person name="Grynberg M."/>
            <person name="Mandel M.A."/>
            <person name="Kellner E.M."/>
            <person name="Barker B.M."/>
            <person name="Galgiani J.N."/>
            <person name="Orbach M.J."/>
            <person name="Kirkland T.N."/>
            <person name="Cole G.T."/>
            <person name="Henn M.R."/>
            <person name="Birren B.W."/>
            <person name="Taylor J.W."/>
        </authorList>
    </citation>
    <scope>NUCLEOTIDE SEQUENCE [LARGE SCALE GENOMIC DNA]</scope>
    <source>
        <strain evidence="3">UAMH 1704</strain>
    </source>
</reference>
<evidence type="ECO:0000256" key="1">
    <source>
        <dbReference type="SAM" id="MobiDB-lite"/>
    </source>
</evidence>
<name>C4JZ99_UNCRE</name>